<feature type="chain" id="PRO_5047516437" description="Hybrid sensor histidine kinase/response regulator" evidence="1">
    <location>
        <begin position="24"/>
        <end position="288"/>
    </location>
</feature>
<evidence type="ECO:0008006" key="4">
    <source>
        <dbReference type="Google" id="ProtNLM"/>
    </source>
</evidence>
<evidence type="ECO:0000313" key="2">
    <source>
        <dbReference type="EMBL" id="GAA4355385.1"/>
    </source>
</evidence>
<dbReference type="EMBL" id="BAABFV010000001">
    <property type="protein sequence ID" value="GAA4355385.1"/>
    <property type="molecule type" value="Genomic_DNA"/>
</dbReference>
<name>A0ABP8IBL7_9GAMM</name>
<evidence type="ECO:0000256" key="1">
    <source>
        <dbReference type="SAM" id="SignalP"/>
    </source>
</evidence>
<reference evidence="3" key="1">
    <citation type="journal article" date="2019" name="Int. J. Syst. Evol. Microbiol.">
        <title>The Global Catalogue of Microorganisms (GCM) 10K type strain sequencing project: providing services to taxonomists for standard genome sequencing and annotation.</title>
        <authorList>
            <consortium name="The Broad Institute Genomics Platform"/>
            <consortium name="The Broad Institute Genome Sequencing Center for Infectious Disease"/>
            <person name="Wu L."/>
            <person name="Ma J."/>
        </authorList>
    </citation>
    <scope>NUCLEOTIDE SEQUENCE [LARGE SCALE GENOMIC DNA]</scope>
    <source>
        <strain evidence="3">JCM 17728</strain>
    </source>
</reference>
<accession>A0ABP8IBL7</accession>
<sequence>MSSFLLFALALIANTLFISSTKADGAVSDRIRFQSLTLEDGLSQSTVYDITEDRLGFMWFGTQDGLNRYDGVRFDQLRHESHDSTTISSPTINQLLYDQQNAVWVLTPQGLDSVDIISLGITHWTQELKDVAVDTDSGDDTFQIHAVALAPDNKVVALTDHYLALISQDTASVTRLTQFDNILEDHKVSKFVLREDRVYLLEGSCIISVDMTGRDKNTECLSSQLELLELFVNPEDNDQILVTAEEGFALFDTETEEQVASFRYFPVMDGRSQNLARIRQLLPYKNGY</sequence>
<comment type="caution">
    <text evidence="2">The sequence shown here is derived from an EMBL/GenBank/DDBJ whole genome shotgun (WGS) entry which is preliminary data.</text>
</comment>
<gene>
    <name evidence="2" type="ORF">GCM10023151_02380</name>
</gene>
<dbReference type="Pfam" id="PF07494">
    <property type="entry name" value="Reg_prop"/>
    <property type="match status" value="1"/>
</dbReference>
<protein>
    <recommendedName>
        <fullName evidence="4">Hybrid sensor histidine kinase/response regulator</fullName>
    </recommendedName>
</protein>
<dbReference type="InterPro" id="IPR015943">
    <property type="entry name" value="WD40/YVTN_repeat-like_dom_sf"/>
</dbReference>
<dbReference type="SUPFAM" id="SSF63829">
    <property type="entry name" value="Calcium-dependent phosphotriesterase"/>
    <property type="match status" value="1"/>
</dbReference>
<organism evidence="2 3">
    <name type="scientific">Kangiella marina</name>
    <dbReference type="NCBI Taxonomy" id="1079178"/>
    <lineage>
        <taxon>Bacteria</taxon>
        <taxon>Pseudomonadati</taxon>
        <taxon>Pseudomonadota</taxon>
        <taxon>Gammaproteobacteria</taxon>
        <taxon>Kangiellales</taxon>
        <taxon>Kangiellaceae</taxon>
        <taxon>Kangiella</taxon>
    </lineage>
</organism>
<keyword evidence="3" id="KW-1185">Reference proteome</keyword>
<dbReference type="InterPro" id="IPR011110">
    <property type="entry name" value="Reg_prop"/>
</dbReference>
<proteinExistence type="predicted"/>
<dbReference type="Proteomes" id="UP001501011">
    <property type="component" value="Unassembled WGS sequence"/>
</dbReference>
<keyword evidence="1" id="KW-0732">Signal</keyword>
<evidence type="ECO:0000313" key="3">
    <source>
        <dbReference type="Proteomes" id="UP001501011"/>
    </source>
</evidence>
<feature type="signal peptide" evidence="1">
    <location>
        <begin position="1"/>
        <end position="23"/>
    </location>
</feature>
<dbReference type="Gene3D" id="2.130.10.10">
    <property type="entry name" value="YVTN repeat-like/Quinoprotein amine dehydrogenase"/>
    <property type="match status" value="1"/>
</dbReference>